<dbReference type="RefSeq" id="WP_212508344.1">
    <property type="nucleotide sequence ID" value="NZ_CP060696.1"/>
</dbReference>
<name>A0A7G9WKR5_9FIRM</name>
<evidence type="ECO:0000313" key="3">
    <source>
        <dbReference type="EMBL" id="QNO19277.1"/>
    </source>
</evidence>
<feature type="transmembrane region" description="Helical" evidence="2">
    <location>
        <begin position="67"/>
        <end position="86"/>
    </location>
</feature>
<gene>
    <name evidence="3" type="ORF">H6X83_06685</name>
</gene>
<feature type="region of interest" description="Disordered" evidence="1">
    <location>
        <begin position="263"/>
        <end position="299"/>
    </location>
</feature>
<feature type="transmembrane region" description="Helical" evidence="2">
    <location>
        <begin position="114"/>
        <end position="136"/>
    </location>
</feature>
<dbReference type="Proteomes" id="UP000516046">
    <property type="component" value="Chromosome"/>
</dbReference>
<sequence length="299" mass="34289">MGLFSSNYSRPGPGVSKDTPKDNRFVHYWKIYGRHFWDLMKLNLLFAIPAVLLLVAAFIISLATGNVLLAGLPLIALSPFMAGLTYETRNFIREEHVFVLHDFGSKLKENWKQFLANGIITYIVYEILLIAIPFYSQNQEKLGPVISIIALALSMAVLFIFTAMQFYIPLEIVTFDMKLSQMYKNAGIFAISALGWNLIGFLISAFLVFLLWFCVYLGAYVPLFLFIIVLLAIFLLWSFWSYTINSLIYPTVNRLMIQPTLKKESEERGEPLPEEDPAFTDWDSMHEDDSEDNEDEDED</sequence>
<dbReference type="KEGG" id="caml:H6X83_06685"/>
<dbReference type="Pfam" id="PF04854">
    <property type="entry name" value="DUF624"/>
    <property type="match status" value="1"/>
</dbReference>
<protein>
    <submittedName>
        <fullName evidence="3">YesL family protein</fullName>
    </submittedName>
</protein>
<evidence type="ECO:0000256" key="1">
    <source>
        <dbReference type="SAM" id="MobiDB-lite"/>
    </source>
</evidence>
<keyword evidence="2" id="KW-0472">Membrane</keyword>
<keyword evidence="2" id="KW-1133">Transmembrane helix</keyword>
<accession>A0A7G9WKR5</accession>
<dbReference type="EMBL" id="CP060696">
    <property type="protein sequence ID" value="QNO19277.1"/>
    <property type="molecule type" value="Genomic_DNA"/>
</dbReference>
<feature type="transmembrane region" description="Helical" evidence="2">
    <location>
        <begin position="188"/>
        <end position="213"/>
    </location>
</feature>
<keyword evidence="4" id="KW-1185">Reference proteome</keyword>
<feature type="transmembrane region" description="Helical" evidence="2">
    <location>
        <begin position="142"/>
        <end position="168"/>
    </location>
</feature>
<feature type="transmembrane region" description="Helical" evidence="2">
    <location>
        <begin position="42"/>
        <end position="61"/>
    </location>
</feature>
<organism evidence="3 4">
    <name type="scientific">Caproicibacterium amylolyticum</name>
    <dbReference type="NCBI Taxonomy" id="2766537"/>
    <lineage>
        <taxon>Bacteria</taxon>
        <taxon>Bacillati</taxon>
        <taxon>Bacillota</taxon>
        <taxon>Clostridia</taxon>
        <taxon>Eubacteriales</taxon>
        <taxon>Oscillospiraceae</taxon>
        <taxon>Caproicibacterium</taxon>
    </lineage>
</organism>
<evidence type="ECO:0000313" key="4">
    <source>
        <dbReference type="Proteomes" id="UP000516046"/>
    </source>
</evidence>
<evidence type="ECO:0000256" key="2">
    <source>
        <dbReference type="SAM" id="Phobius"/>
    </source>
</evidence>
<reference evidence="3 4" key="1">
    <citation type="submission" date="2020-08" db="EMBL/GenBank/DDBJ databases">
        <authorList>
            <person name="Ren C."/>
            <person name="Gu Y."/>
            <person name="Xu Y."/>
        </authorList>
    </citation>
    <scope>NUCLEOTIDE SEQUENCE [LARGE SCALE GENOMIC DNA]</scope>
    <source>
        <strain evidence="3 4">LBM18003</strain>
    </source>
</reference>
<feature type="compositionally biased region" description="Acidic residues" evidence="1">
    <location>
        <begin position="286"/>
        <end position="299"/>
    </location>
</feature>
<feature type="transmembrane region" description="Helical" evidence="2">
    <location>
        <begin position="219"/>
        <end position="240"/>
    </location>
</feature>
<proteinExistence type="predicted"/>
<dbReference type="AlphaFoldDB" id="A0A7G9WKR5"/>
<keyword evidence="2" id="KW-0812">Transmembrane</keyword>
<dbReference type="InterPro" id="IPR006938">
    <property type="entry name" value="DUF624"/>
</dbReference>